<dbReference type="AlphaFoldDB" id="A0A520KEF3"/>
<evidence type="ECO:0000313" key="2">
    <source>
        <dbReference type="EMBL" id="TDA37867.1"/>
    </source>
</evidence>
<comment type="caution">
    <text evidence="1">The sequence shown here is derived from an EMBL/GenBank/DDBJ whole genome shotgun (WGS) entry which is preliminary data.</text>
</comment>
<gene>
    <name evidence="2" type="ORF">DSO09_05855</name>
    <name evidence="1" type="ORF">EF809_05165</name>
</gene>
<dbReference type="SUPFAM" id="SSF46689">
    <property type="entry name" value="Homeodomain-like"/>
    <property type="match status" value="1"/>
</dbReference>
<organism evidence="1 3">
    <name type="scientific">Thermoproteota archaeon</name>
    <dbReference type="NCBI Taxonomy" id="2056631"/>
    <lineage>
        <taxon>Archaea</taxon>
        <taxon>Thermoproteota</taxon>
    </lineage>
</organism>
<dbReference type="Proteomes" id="UP000316080">
    <property type="component" value="Unassembled WGS sequence"/>
</dbReference>
<reference evidence="1 3" key="2">
    <citation type="journal article" date="2019" name="Nat. Microbiol.">
        <title>Wide diversity of methane and short-chain alkane metabolisms in uncultured archaea.</title>
        <authorList>
            <person name="Borrel G."/>
            <person name="Adam P.S."/>
            <person name="McKay L.J."/>
            <person name="Chen L.X."/>
            <person name="Sierra-Garcia I.N."/>
            <person name="Sieber C.M."/>
            <person name="Letourneur Q."/>
            <person name="Ghozlane A."/>
            <person name="Andersen G.L."/>
            <person name="Li W.J."/>
            <person name="Hallam S.J."/>
            <person name="Muyzer G."/>
            <person name="de Oliveira V.M."/>
            <person name="Inskeep W.P."/>
            <person name="Banfield J.F."/>
            <person name="Gribaldo S."/>
        </authorList>
    </citation>
    <scope>NUCLEOTIDE SEQUENCE [LARGE SCALE GENOMIC DNA]</scope>
    <source>
        <strain evidence="1">Verst-YHS</strain>
    </source>
</reference>
<evidence type="ECO:0000313" key="4">
    <source>
        <dbReference type="Proteomes" id="UP000317265"/>
    </source>
</evidence>
<dbReference type="Gene3D" id="1.10.10.60">
    <property type="entry name" value="Homeodomain-like"/>
    <property type="match status" value="1"/>
</dbReference>
<evidence type="ECO:0000313" key="3">
    <source>
        <dbReference type="Proteomes" id="UP000316080"/>
    </source>
</evidence>
<proteinExistence type="predicted"/>
<reference evidence="2 4" key="1">
    <citation type="journal article" date="2019" name="Nat. Microbiol.">
        <title>Expanding anaerobic alkane metabolism in the domain of Archaea.</title>
        <authorList>
            <person name="Wang Y."/>
            <person name="Wegener G."/>
            <person name="Hou J."/>
            <person name="Wang F."/>
            <person name="Xiao X."/>
        </authorList>
    </citation>
    <scope>NUCLEOTIDE SEQUENCE [LARGE SCALE GENOMIC DNA]</scope>
    <source>
        <strain evidence="2">WYZ-LMO11</strain>
    </source>
</reference>
<accession>A0A520KEF3</accession>
<dbReference type="InterPro" id="IPR009057">
    <property type="entry name" value="Homeodomain-like_sf"/>
</dbReference>
<name>A0A520KEF3_9CREN</name>
<dbReference type="EMBL" id="QNVI01000062">
    <property type="protein sequence ID" value="TDA37867.1"/>
    <property type="molecule type" value="Genomic_DNA"/>
</dbReference>
<sequence>MDKKYSIRVISESKIVEVDFGSFVSLDLIEEILNQLREYIAEGYQIKLIGYISREYNYIKAFTLALSLFGKEDRIIFENKAKFSKAERKLKKEQMQELRRRGYNAKKISEELGVPLKTIYRWLKEDK</sequence>
<evidence type="ECO:0000313" key="1">
    <source>
        <dbReference type="EMBL" id="RZN55477.1"/>
    </source>
</evidence>
<protein>
    <submittedName>
        <fullName evidence="1">Uncharacterized protein</fullName>
    </submittedName>
</protein>
<dbReference type="Proteomes" id="UP000317265">
    <property type="component" value="Unassembled WGS sequence"/>
</dbReference>
<dbReference type="Pfam" id="PF13384">
    <property type="entry name" value="HTH_23"/>
    <property type="match status" value="1"/>
</dbReference>
<dbReference type="EMBL" id="RXIH01000043">
    <property type="protein sequence ID" value="RZN55477.1"/>
    <property type="molecule type" value="Genomic_DNA"/>
</dbReference>